<dbReference type="SMART" id="SM00409">
    <property type="entry name" value="IG"/>
    <property type="match status" value="1"/>
</dbReference>
<comment type="subcellular location">
    <subcellularLocation>
        <location evidence="1">Membrane</location>
        <topology evidence="1">Single-pass type I membrane protein</topology>
    </subcellularLocation>
</comment>
<dbReference type="CDD" id="cd00096">
    <property type="entry name" value="Ig"/>
    <property type="match status" value="1"/>
</dbReference>
<sequence>AMMLLRALIAVCLLAGSAHGSGDSFYFSAWPESGRVVADEAVELRCAVSDPTSITLTWHLDQRALTYMPRRHLRGSDLVIERAVPEDAGEYTCIAHNTTSGFALTSLPATITILWVGEASRAVVTEPRNGEVRPGDALNLRCRVDG</sequence>
<keyword evidence="9" id="KW-1185">Reference proteome</keyword>
<dbReference type="GO" id="GO:0005911">
    <property type="term" value="C:cell-cell junction"/>
    <property type="evidence" value="ECO:0007669"/>
    <property type="project" value="TreeGrafter"/>
</dbReference>
<evidence type="ECO:0000256" key="4">
    <source>
        <dbReference type="ARBA" id="ARBA00023180"/>
    </source>
</evidence>
<evidence type="ECO:0000256" key="1">
    <source>
        <dbReference type="ARBA" id="ARBA00004479"/>
    </source>
</evidence>
<dbReference type="SUPFAM" id="SSF48726">
    <property type="entry name" value="Immunoglobulin"/>
    <property type="match status" value="1"/>
</dbReference>
<keyword evidence="5" id="KW-0393">Immunoglobulin domain</keyword>
<feature type="signal peptide" evidence="6">
    <location>
        <begin position="1"/>
        <end position="20"/>
    </location>
</feature>
<reference evidence="8 9" key="1">
    <citation type="submission" date="2024-05" db="EMBL/GenBank/DDBJ databases">
        <authorList>
            <person name="Wallberg A."/>
        </authorList>
    </citation>
    <scope>NUCLEOTIDE SEQUENCE [LARGE SCALE GENOMIC DNA]</scope>
</reference>
<evidence type="ECO:0000256" key="3">
    <source>
        <dbReference type="ARBA" id="ARBA00023157"/>
    </source>
</evidence>
<evidence type="ECO:0000256" key="5">
    <source>
        <dbReference type="ARBA" id="ARBA00023319"/>
    </source>
</evidence>
<evidence type="ECO:0000313" key="8">
    <source>
        <dbReference type="EMBL" id="CAL4065093.1"/>
    </source>
</evidence>
<organism evidence="8 9">
    <name type="scientific">Meganyctiphanes norvegica</name>
    <name type="common">Northern krill</name>
    <name type="synonym">Thysanopoda norvegica</name>
    <dbReference type="NCBI Taxonomy" id="48144"/>
    <lineage>
        <taxon>Eukaryota</taxon>
        <taxon>Metazoa</taxon>
        <taxon>Ecdysozoa</taxon>
        <taxon>Arthropoda</taxon>
        <taxon>Crustacea</taxon>
        <taxon>Multicrustacea</taxon>
        <taxon>Malacostraca</taxon>
        <taxon>Eumalacostraca</taxon>
        <taxon>Eucarida</taxon>
        <taxon>Euphausiacea</taxon>
        <taxon>Euphausiidae</taxon>
        <taxon>Meganyctiphanes</taxon>
    </lineage>
</organism>
<dbReference type="InterPro" id="IPR051275">
    <property type="entry name" value="Cell_adhesion_signaling"/>
</dbReference>
<keyword evidence="3" id="KW-1015">Disulfide bond</keyword>
<name>A0AAV2PTL2_MEGNR</name>
<feature type="domain" description="Ig-like" evidence="7">
    <location>
        <begin position="40"/>
        <end position="112"/>
    </location>
</feature>
<feature type="non-terminal residue" evidence="8">
    <location>
        <position position="1"/>
    </location>
</feature>
<gene>
    <name evidence="8" type="ORF">MNOR_LOCUS4551</name>
</gene>
<evidence type="ECO:0000256" key="2">
    <source>
        <dbReference type="ARBA" id="ARBA00023136"/>
    </source>
</evidence>
<keyword evidence="4" id="KW-0325">Glycoprotein</keyword>
<dbReference type="Pfam" id="PF13927">
    <property type="entry name" value="Ig_3"/>
    <property type="match status" value="1"/>
</dbReference>
<feature type="non-terminal residue" evidence="8">
    <location>
        <position position="146"/>
    </location>
</feature>
<dbReference type="EMBL" id="CAXKWB010001672">
    <property type="protein sequence ID" value="CAL4065093.1"/>
    <property type="molecule type" value="Genomic_DNA"/>
</dbReference>
<dbReference type="SMART" id="SM00408">
    <property type="entry name" value="IGc2"/>
    <property type="match status" value="1"/>
</dbReference>
<dbReference type="InterPro" id="IPR013783">
    <property type="entry name" value="Ig-like_fold"/>
</dbReference>
<dbReference type="PROSITE" id="PS50835">
    <property type="entry name" value="IG_LIKE"/>
    <property type="match status" value="1"/>
</dbReference>
<dbReference type="AlphaFoldDB" id="A0AAV2PTL2"/>
<dbReference type="PANTHER" id="PTHR11640:SF31">
    <property type="entry name" value="IRREGULAR CHIASM C-ROUGHEST PROTEIN-RELATED"/>
    <property type="match status" value="1"/>
</dbReference>
<accession>A0AAV2PTL2</accession>
<evidence type="ECO:0000259" key="7">
    <source>
        <dbReference type="PROSITE" id="PS50835"/>
    </source>
</evidence>
<protein>
    <recommendedName>
        <fullName evidence="7">Ig-like domain-containing protein</fullName>
    </recommendedName>
</protein>
<dbReference type="PANTHER" id="PTHR11640">
    <property type="entry name" value="NEPHRIN"/>
    <property type="match status" value="1"/>
</dbReference>
<keyword evidence="6" id="KW-0732">Signal</keyword>
<dbReference type="GO" id="GO:0005886">
    <property type="term" value="C:plasma membrane"/>
    <property type="evidence" value="ECO:0007669"/>
    <property type="project" value="TreeGrafter"/>
</dbReference>
<evidence type="ECO:0000313" key="9">
    <source>
        <dbReference type="Proteomes" id="UP001497623"/>
    </source>
</evidence>
<keyword evidence="2" id="KW-0472">Membrane</keyword>
<feature type="chain" id="PRO_5043741093" description="Ig-like domain-containing protein" evidence="6">
    <location>
        <begin position="21"/>
        <end position="146"/>
    </location>
</feature>
<dbReference type="InterPro" id="IPR003598">
    <property type="entry name" value="Ig_sub2"/>
</dbReference>
<dbReference type="InterPro" id="IPR003599">
    <property type="entry name" value="Ig_sub"/>
</dbReference>
<evidence type="ECO:0000256" key="6">
    <source>
        <dbReference type="SAM" id="SignalP"/>
    </source>
</evidence>
<dbReference type="GO" id="GO:0098609">
    <property type="term" value="P:cell-cell adhesion"/>
    <property type="evidence" value="ECO:0007669"/>
    <property type="project" value="TreeGrafter"/>
</dbReference>
<dbReference type="InterPro" id="IPR036179">
    <property type="entry name" value="Ig-like_dom_sf"/>
</dbReference>
<dbReference type="Proteomes" id="UP001497623">
    <property type="component" value="Unassembled WGS sequence"/>
</dbReference>
<dbReference type="Gene3D" id="2.60.40.10">
    <property type="entry name" value="Immunoglobulins"/>
    <property type="match status" value="1"/>
</dbReference>
<proteinExistence type="predicted"/>
<dbReference type="InterPro" id="IPR007110">
    <property type="entry name" value="Ig-like_dom"/>
</dbReference>
<comment type="caution">
    <text evidence="8">The sequence shown here is derived from an EMBL/GenBank/DDBJ whole genome shotgun (WGS) entry which is preliminary data.</text>
</comment>
<dbReference type="GO" id="GO:0050839">
    <property type="term" value="F:cell adhesion molecule binding"/>
    <property type="evidence" value="ECO:0007669"/>
    <property type="project" value="TreeGrafter"/>
</dbReference>